<dbReference type="Gene3D" id="3.90.1150.200">
    <property type="match status" value="1"/>
</dbReference>
<dbReference type="Pfam" id="PF13376">
    <property type="entry name" value="OmdA"/>
    <property type="match status" value="1"/>
</dbReference>
<keyword evidence="3" id="KW-1185">Reference proteome</keyword>
<dbReference type="AlphaFoldDB" id="A0A4Q9FK00"/>
<dbReference type="EMBL" id="SIRT01000003">
    <property type="protein sequence ID" value="TBN04735.1"/>
    <property type="molecule type" value="Genomic_DNA"/>
</dbReference>
<sequence length="199" mass="23117">MKKVHSVEEYIEENTHYSEALELLRSIILSTELEETIKWSFPVYTLKNKNVVSIGAFKNHFGIWFFNGVFLKDKLQILQNSQDGKTKAMRQMRFESIDDIDKNVVLAYVNEAIENQKLGKEIRPDRSKKEVVIPKELNDALKGNSDLRSAFTSLSNYKQREYCEHISTAKREATKQARLEKIMPMILNGIGLHDKYKNC</sequence>
<gene>
    <name evidence="2" type="ORF">EYD45_05590</name>
</gene>
<evidence type="ECO:0000313" key="3">
    <source>
        <dbReference type="Proteomes" id="UP000291142"/>
    </source>
</evidence>
<dbReference type="PIRSF" id="PIRSF021308">
    <property type="entry name" value="UCP021308"/>
    <property type="match status" value="1"/>
</dbReference>
<proteinExistence type="predicted"/>
<reference evidence="2 3" key="1">
    <citation type="submission" date="2019-02" db="EMBL/GenBank/DDBJ databases">
        <title>Hyunsoonleella sp., isolated from marine sediment.</title>
        <authorList>
            <person name="Liu B.-T."/>
        </authorList>
    </citation>
    <scope>NUCLEOTIDE SEQUENCE [LARGE SCALE GENOMIC DNA]</scope>
    <source>
        <strain evidence="2 3">T58</strain>
    </source>
</reference>
<dbReference type="InterPro" id="IPR016786">
    <property type="entry name" value="YdeI_bac"/>
</dbReference>
<dbReference type="Proteomes" id="UP000291142">
    <property type="component" value="Unassembled WGS sequence"/>
</dbReference>
<dbReference type="Pfam" id="PF08818">
    <property type="entry name" value="DUF1801"/>
    <property type="match status" value="1"/>
</dbReference>
<accession>A0A4Q9FK00</accession>
<feature type="domain" description="YdhG-like" evidence="1">
    <location>
        <begin position="19"/>
        <end position="113"/>
    </location>
</feature>
<organism evidence="2 3">
    <name type="scientific">Hyunsoonleella flava</name>
    <dbReference type="NCBI Taxonomy" id="2527939"/>
    <lineage>
        <taxon>Bacteria</taxon>
        <taxon>Pseudomonadati</taxon>
        <taxon>Bacteroidota</taxon>
        <taxon>Flavobacteriia</taxon>
        <taxon>Flavobacteriales</taxon>
        <taxon>Flavobacteriaceae</taxon>
    </lineage>
</organism>
<dbReference type="SUPFAM" id="SSF159888">
    <property type="entry name" value="YdhG-like"/>
    <property type="match status" value="1"/>
</dbReference>
<evidence type="ECO:0000313" key="2">
    <source>
        <dbReference type="EMBL" id="TBN04735.1"/>
    </source>
</evidence>
<dbReference type="InterPro" id="IPR014922">
    <property type="entry name" value="YdhG-like"/>
</dbReference>
<dbReference type="OrthoDB" id="214150at2"/>
<evidence type="ECO:0000259" key="1">
    <source>
        <dbReference type="Pfam" id="PF08818"/>
    </source>
</evidence>
<comment type="caution">
    <text evidence="2">The sequence shown here is derived from an EMBL/GenBank/DDBJ whole genome shotgun (WGS) entry which is preliminary data.</text>
</comment>
<protein>
    <recommendedName>
        <fullName evidence="1">YdhG-like domain-containing protein</fullName>
    </recommendedName>
</protein>
<name>A0A4Q9FK00_9FLAO</name>
<dbReference type="RefSeq" id="WP_130963424.1">
    <property type="nucleotide sequence ID" value="NZ_SIRT01000003.1"/>
</dbReference>